<keyword evidence="3" id="KW-1185">Reference proteome</keyword>
<gene>
    <name evidence="2" type="ORF">TTHERM_01014440</name>
</gene>
<evidence type="ECO:0000313" key="3">
    <source>
        <dbReference type="Proteomes" id="UP000009168"/>
    </source>
</evidence>
<accession>Q22CZ2</accession>
<dbReference type="KEGG" id="tet:TTHERM_01014440"/>
<dbReference type="AlphaFoldDB" id="Q22CZ2"/>
<feature type="region of interest" description="Disordered" evidence="1">
    <location>
        <begin position="144"/>
        <end position="175"/>
    </location>
</feature>
<dbReference type="GeneID" id="7846431"/>
<feature type="compositionally biased region" description="Low complexity" evidence="1">
    <location>
        <begin position="144"/>
        <end position="156"/>
    </location>
</feature>
<evidence type="ECO:0000313" key="2">
    <source>
        <dbReference type="EMBL" id="EAR83127.1"/>
    </source>
</evidence>
<name>Q22CZ2_TETTS</name>
<dbReference type="Proteomes" id="UP000009168">
    <property type="component" value="Unassembled WGS sequence"/>
</dbReference>
<dbReference type="RefSeq" id="XP_001030790.1">
    <property type="nucleotide sequence ID" value="XM_001030790.3"/>
</dbReference>
<dbReference type="EMBL" id="GG662521">
    <property type="protein sequence ID" value="EAR83127.1"/>
    <property type="molecule type" value="Genomic_DNA"/>
</dbReference>
<proteinExistence type="predicted"/>
<reference evidence="3" key="1">
    <citation type="journal article" date="2006" name="PLoS Biol.">
        <title>Macronuclear genome sequence of the ciliate Tetrahymena thermophila, a model eukaryote.</title>
        <authorList>
            <person name="Eisen J.A."/>
            <person name="Coyne R.S."/>
            <person name="Wu M."/>
            <person name="Wu D."/>
            <person name="Thiagarajan M."/>
            <person name="Wortman J.R."/>
            <person name="Badger J.H."/>
            <person name="Ren Q."/>
            <person name="Amedeo P."/>
            <person name="Jones K.M."/>
            <person name="Tallon L.J."/>
            <person name="Delcher A.L."/>
            <person name="Salzberg S.L."/>
            <person name="Silva J.C."/>
            <person name="Haas B.J."/>
            <person name="Majoros W.H."/>
            <person name="Farzad M."/>
            <person name="Carlton J.M."/>
            <person name="Smith R.K. Jr."/>
            <person name="Garg J."/>
            <person name="Pearlman R.E."/>
            <person name="Karrer K.M."/>
            <person name="Sun L."/>
            <person name="Manning G."/>
            <person name="Elde N.C."/>
            <person name="Turkewitz A.P."/>
            <person name="Asai D.J."/>
            <person name="Wilkes D.E."/>
            <person name="Wang Y."/>
            <person name="Cai H."/>
            <person name="Collins K."/>
            <person name="Stewart B.A."/>
            <person name="Lee S.R."/>
            <person name="Wilamowska K."/>
            <person name="Weinberg Z."/>
            <person name="Ruzzo W.L."/>
            <person name="Wloga D."/>
            <person name="Gaertig J."/>
            <person name="Frankel J."/>
            <person name="Tsao C.-C."/>
            <person name="Gorovsky M.A."/>
            <person name="Keeling P.J."/>
            <person name="Waller R.F."/>
            <person name="Patron N.J."/>
            <person name="Cherry J.M."/>
            <person name="Stover N.A."/>
            <person name="Krieger C.J."/>
            <person name="del Toro C."/>
            <person name="Ryder H.F."/>
            <person name="Williamson S.C."/>
            <person name="Barbeau R.A."/>
            <person name="Hamilton E.P."/>
            <person name="Orias E."/>
        </authorList>
    </citation>
    <scope>NUCLEOTIDE SEQUENCE [LARGE SCALE GENOMIC DNA]</scope>
    <source>
        <strain evidence="3">SB210</strain>
    </source>
</reference>
<evidence type="ECO:0000256" key="1">
    <source>
        <dbReference type="SAM" id="MobiDB-lite"/>
    </source>
</evidence>
<protein>
    <submittedName>
        <fullName evidence="2">Uncharacterized protein</fullName>
    </submittedName>
</protein>
<sequence length="312" mass="34564">MQSKQIISNAEGDKLQNSAMAQGYQSQQQLKVISQQKVQKSPSSYMSEENAPPHMVFEQKKVKFYSQIVAIKETRLIENLASLKTQKEKQKCIDQFAELFDDLIKNIIEMSDIIKQIRFTDLGNQKANAPTVVHSQASGQINNNANANGASSMNPNVPNQPAAGANNTGVADPKSNVEISELPDQIIKDCKSIHNIFADLVQDSSLKHLELCCETFQLDGNAVNLKYKISQWYTDIKDYIEKNRPLNQQNRNGNKKNVGGSGKGIGSILCPCFGSKSKPANASTTNNSNNNLNRNNTTQAIQNQKTNFQNEN</sequence>
<dbReference type="OrthoDB" id="285787at2759"/>
<dbReference type="HOGENOM" id="CLU_892783_0_0_1"/>
<organism evidence="2 3">
    <name type="scientific">Tetrahymena thermophila (strain SB210)</name>
    <dbReference type="NCBI Taxonomy" id="312017"/>
    <lineage>
        <taxon>Eukaryota</taxon>
        <taxon>Sar</taxon>
        <taxon>Alveolata</taxon>
        <taxon>Ciliophora</taxon>
        <taxon>Intramacronucleata</taxon>
        <taxon>Oligohymenophorea</taxon>
        <taxon>Hymenostomatida</taxon>
        <taxon>Tetrahymenina</taxon>
        <taxon>Tetrahymenidae</taxon>
        <taxon>Tetrahymena</taxon>
    </lineage>
</organism>
<dbReference type="InParanoid" id="Q22CZ2"/>